<dbReference type="RefSeq" id="WP_169249899.1">
    <property type="nucleotide sequence ID" value="NZ_SPMZ01000056.1"/>
</dbReference>
<dbReference type="Gene3D" id="3.40.50.2000">
    <property type="entry name" value="Glycogen Phosphorylase B"/>
    <property type="match status" value="1"/>
</dbReference>
<dbReference type="Proteomes" id="UP000760480">
    <property type="component" value="Unassembled WGS sequence"/>
</dbReference>
<dbReference type="EMBL" id="SPMZ01000056">
    <property type="protein sequence ID" value="NMQ20630.1"/>
    <property type="molecule type" value="Genomic_DNA"/>
</dbReference>
<gene>
    <name evidence="2" type="ORF">E4P82_16370</name>
</gene>
<evidence type="ECO:0000259" key="1">
    <source>
        <dbReference type="Pfam" id="PF13579"/>
    </source>
</evidence>
<sequence length="140" mass="16644">MTILYITQDGITDHIGRSQVAPYVLGLARLGFRIHVLSAEKPGREALIDVYQRQFDEVGVRWTRVHYRNRPQVFGQAWTQEITRRTAWRIVMSENIRLVHCRSFPPALIGHQLKRKLGARFVFDFRDFLCRYWINKDSWN</sequence>
<feature type="domain" description="Glycosyltransferase subfamily 4-like N-terminal" evidence="1">
    <location>
        <begin position="20"/>
        <end position="131"/>
    </location>
</feature>
<dbReference type="SUPFAM" id="SSF53756">
    <property type="entry name" value="UDP-Glycosyltransferase/glycogen phosphorylase"/>
    <property type="match status" value="1"/>
</dbReference>
<name>A0ABX1TQG6_9GAMM</name>
<evidence type="ECO:0000313" key="2">
    <source>
        <dbReference type="EMBL" id="NMQ20630.1"/>
    </source>
</evidence>
<organism evidence="2 3">
    <name type="scientific">Candidatus Competibacter phosphatis</name>
    <dbReference type="NCBI Taxonomy" id="221280"/>
    <lineage>
        <taxon>Bacteria</taxon>
        <taxon>Pseudomonadati</taxon>
        <taxon>Pseudomonadota</taxon>
        <taxon>Gammaproteobacteria</taxon>
        <taxon>Candidatus Competibacteraceae</taxon>
        <taxon>Candidatus Competibacter</taxon>
    </lineage>
</organism>
<dbReference type="InterPro" id="IPR028098">
    <property type="entry name" value="Glyco_trans_4-like_N"/>
</dbReference>
<accession>A0ABX1TQG6</accession>
<protein>
    <recommendedName>
        <fullName evidence="1">Glycosyltransferase subfamily 4-like N-terminal domain-containing protein</fullName>
    </recommendedName>
</protein>
<reference evidence="2 3" key="1">
    <citation type="submission" date="2019-03" db="EMBL/GenBank/DDBJ databases">
        <title>Metabolic reconstructions from genomes of highly enriched 'Candidatus Accumulibacter' and 'Candidatus Competibacter' bioreactor populations.</title>
        <authorList>
            <person name="Annavajhala M.K."/>
            <person name="Welles L."/>
            <person name="Abbas B."/>
            <person name="Sorokin D."/>
            <person name="Park H."/>
            <person name="Van Loosdrecht M."/>
            <person name="Chandran K."/>
        </authorList>
    </citation>
    <scope>NUCLEOTIDE SEQUENCE [LARGE SCALE GENOMIC DNA]</scope>
    <source>
        <strain evidence="2 3">SBR_G</strain>
    </source>
</reference>
<proteinExistence type="predicted"/>
<keyword evidence="3" id="KW-1185">Reference proteome</keyword>
<evidence type="ECO:0000313" key="3">
    <source>
        <dbReference type="Proteomes" id="UP000760480"/>
    </source>
</evidence>
<dbReference type="Pfam" id="PF13579">
    <property type="entry name" value="Glyco_trans_4_4"/>
    <property type="match status" value="1"/>
</dbReference>
<comment type="caution">
    <text evidence="2">The sequence shown here is derived from an EMBL/GenBank/DDBJ whole genome shotgun (WGS) entry which is preliminary data.</text>
</comment>